<dbReference type="Pfam" id="PF03194">
    <property type="entry name" value="LUC7"/>
    <property type="match status" value="1"/>
</dbReference>
<sequence>QVVEQADNHKAARDQLKRALVGAPAPVTDDGMAKQMEVCKICGCFLIVNDAQQRIDEHFLGKQHVGFAKIKATMEEFERRIAEKETQKHSTRDEPRKNKDKERRRSRSKERPSTHSSSSSHRTSRDRSETHREPSTRRRSRSREGRDRRHQDRPHSDRDRDRDRHHRHERDEPSRRDNDRKRHSPSKDRSKDRSKERHSRRNGDTR</sequence>
<evidence type="ECO:0000256" key="2">
    <source>
        <dbReference type="SAM" id="MobiDB-lite"/>
    </source>
</evidence>
<comment type="similarity">
    <text evidence="1">Belongs to the Luc7 family.</text>
</comment>
<protein>
    <submittedName>
        <fullName evidence="4">Luc7-like protein 3</fullName>
    </submittedName>
</protein>
<dbReference type="Proteomes" id="UP000887566">
    <property type="component" value="Unplaced"/>
</dbReference>
<reference evidence="4" key="1">
    <citation type="submission" date="2022-11" db="UniProtKB">
        <authorList>
            <consortium name="WormBaseParasite"/>
        </authorList>
    </citation>
    <scope>IDENTIFICATION</scope>
</reference>
<dbReference type="InterPro" id="IPR004882">
    <property type="entry name" value="Luc7-rel"/>
</dbReference>
<dbReference type="GO" id="GO:0003729">
    <property type="term" value="F:mRNA binding"/>
    <property type="evidence" value="ECO:0007669"/>
    <property type="project" value="InterPro"/>
</dbReference>
<feature type="compositionally biased region" description="Basic and acidic residues" evidence="2">
    <location>
        <begin position="123"/>
        <end position="162"/>
    </location>
</feature>
<evidence type="ECO:0000256" key="1">
    <source>
        <dbReference type="ARBA" id="ARBA00005655"/>
    </source>
</evidence>
<dbReference type="AlphaFoldDB" id="A0A914V9I2"/>
<feature type="compositionally biased region" description="Basic and acidic residues" evidence="2">
    <location>
        <begin position="81"/>
        <end position="113"/>
    </location>
</feature>
<organism evidence="3 4">
    <name type="scientific">Plectus sambesii</name>
    <dbReference type="NCBI Taxonomy" id="2011161"/>
    <lineage>
        <taxon>Eukaryota</taxon>
        <taxon>Metazoa</taxon>
        <taxon>Ecdysozoa</taxon>
        <taxon>Nematoda</taxon>
        <taxon>Chromadorea</taxon>
        <taxon>Plectida</taxon>
        <taxon>Plectina</taxon>
        <taxon>Plectoidea</taxon>
        <taxon>Plectidae</taxon>
        <taxon>Plectus</taxon>
    </lineage>
</organism>
<dbReference type="WBParaSite" id="PSAMB.scaffold1600size29522.g14055.t1">
    <property type="protein sequence ID" value="PSAMB.scaffold1600size29522.g14055.t1"/>
    <property type="gene ID" value="PSAMB.scaffold1600size29522.g14055"/>
</dbReference>
<feature type="compositionally biased region" description="Basic and acidic residues" evidence="2">
    <location>
        <begin position="169"/>
        <end position="206"/>
    </location>
</feature>
<feature type="region of interest" description="Disordered" evidence="2">
    <location>
        <begin position="81"/>
        <end position="206"/>
    </location>
</feature>
<dbReference type="GO" id="GO:0006376">
    <property type="term" value="P:mRNA splice site recognition"/>
    <property type="evidence" value="ECO:0007669"/>
    <property type="project" value="InterPro"/>
</dbReference>
<proteinExistence type="inferred from homology"/>
<evidence type="ECO:0000313" key="4">
    <source>
        <dbReference type="WBParaSite" id="PSAMB.scaffold1600size29522.g14055.t1"/>
    </source>
</evidence>
<accession>A0A914V9I2</accession>
<dbReference type="PANTHER" id="PTHR12375">
    <property type="entry name" value="RNA-BINDING PROTEIN LUC7-RELATED"/>
    <property type="match status" value="1"/>
</dbReference>
<keyword evidence="3" id="KW-1185">Reference proteome</keyword>
<name>A0A914V9I2_9BILA</name>
<evidence type="ECO:0000313" key="3">
    <source>
        <dbReference type="Proteomes" id="UP000887566"/>
    </source>
</evidence>
<dbReference type="GO" id="GO:0005685">
    <property type="term" value="C:U1 snRNP"/>
    <property type="evidence" value="ECO:0007669"/>
    <property type="project" value="InterPro"/>
</dbReference>